<dbReference type="Pfam" id="PF02929">
    <property type="entry name" value="Bgal_small_N"/>
    <property type="match status" value="1"/>
</dbReference>
<dbReference type="InterPro" id="IPR004199">
    <property type="entry name" value="B-gal_small/dom_5"/>
</dbReference>
<keyword evidence="4" id="KW-0378">Hydrolase</keyword>
<feature type="region of interest" description="Disordered" evidence="7">
    <location>
        <begin position="735"/>
        <end position="757"/>
    </location>
</feature>
<dbReference type="SUPFAM" id="SSF49303">
    <property type="entry name" value="beta-Galactosidase/glucuronidase domain"/>
    <property type="match status" value="2"/>
</dbReference>
<dbReference type="PANTHER" id="PTHR46323:SF2">
    <property type="entry name" value="BETA-GALACTOSIDASE"/>
    <property type="match status" value="1"/>
</dbReference>
<dbReference type="SMART" id="SM01038">
    <property type="entry name" value="Bgal_small_N"/>
    <property type="match status" value="1"/>
</dbReference>
<dbReference type="Gene3D" id="2.60.120.260">
    <property type="entry name" value="Galactose-binding domain-like"/>
    <property type="match status" value="1"/>
</dbReference>
<dbReference type="PANTHER" id="PTHR46323">
    <property type="entry name" value="BETA-GALACTOSIDASE"/>
    <property type="match status" value="1"/>
</dbReference>
<evidence type="ECO:0000256" key="4">
    <source>
        <dbReference type="ARBA" id="ARBA00022801"/>
    </source>
</evidence>
<dbReference type="Pfam" id="PF02836">
    <property type="entry name" value="Glyco_hydro_2_C"/>
    <property type="match status" value="1"/>
</dbReference>
<evidence type="ECO:0000256" key="2">
    <source>
        <dbReference type="ARBA" id="ARBA00007401"/>
    </source>
</evidence>
<dbReference type="PRINTS" id="PR00132">
    <property type="entry name" value="GLHYDRLASE2"/>
</dbReference>
<keyword evidence="10" id="KW-1185">Reference proteome</keyword>
<evidence type="ECO:0000256" key="7">
    <source>
        <dbReference type="SAM" id="MobiDB-lite"/>
    </source>
</evidence>
<dbReference type="Pfam" id="PF02837">
    <property type="entry name" value="Glyco_hydro_2_N"/>
    <property type="match status" value="1"/>
</dbReference>
<gene>
    <name evidence="9" type="ORF">HMPREF9193_00204</name>
</gene>
<dbReference type="InterPro" id="IPR036156">
    <property type="entry name" value="Beta-gal/glucu_dom_sf"/>
</dbReference>
<evidence type="ECO:0000313" key="9">
    <source>
        <dbReference type="EMBL" id="ERJ94233.1"/>
    </source>
</evidence>
<dbReference type="InterPro" id="IPR006103">
    <property type="entry name" value="Glyco_hydro_2_cat"/>
</dbReference>
<keyword evidence="5" id="KW-0326">Glycosidase</keyword>
<dbReference type="Pfam" id="PF00703">
    <property type="entry name" value="Glyco_hydro_2"/>
    <property type="match status" value="1"/>
</dbReference>
<comment type="similarity">
    <text evidence="2">Belongs to the glycosyl hydrolase 2 family.</text>
</comment>
<proteinExistence type="inferred from homology"/>
<dbReference type="InterPro" id="IPR017853">
    <property type="entry name" value="GH"/>
</dbReference>
<evidence type="ECO:0000256" key="6">
    <source>
        <dbReference type="ARBA" id="ARBA00032230"/>
    </source>
</evidence>
<reference evidence="9 10" key="1">
    <citation type="submission" date="2013-08" db="EMBL/GenBank/DDBJ databases">
        <authorList>
            <person name="Weinstock G."/>
            <person name="Sodergren E."/>
            <person name="Wylie T."/>
            <person name="Fulton L."/>
            <person name="Fulton R."/>
            <person name="Fronick C."/>
            <person name="O'Laughlin M."/>
            <person name="Godfrey J."/>
            <person name="Miner T."/>
            <person name="Herter B."/>
            <person name="Appelbaum E."/>
            <person name="Cordes M."/>
            <person name="Lek S."/>
            <person name="Wollam A."/>
            <person name="Pepin K.H."/>
            <person name="Palsikar V.B."/>
            <person name="Mitreva M."/>
            <person name="Wilson R.K."/>
        </authorList>
    </citation>
    <scope>NUCLEOTIDE SEQUENCE [LARGE SCALE GENOMIC DNA]</scope>
    <source>
        <strain evidence="9 10">ATCC 700332</strain>
    </source>
</reference>
<comment type="caution">
    <text evidence="9">The sequence shown here is derived from an EMBL/GenBank/DDBJ whole genome shotgun (WGS) entry which is preliminary data.</text>
</comment>
<dbReference type="InterPro" id="IPR006102">
    <property type="entry name" value="Ig-like_GH2"/>
</dbReference>
<sequence>MTFEKFHENPKTPHKGTCPPRSYYIPALSEKTAEKAVETGISENVLPLNGVWNFAYFSSFDKATEFGKNKITDIPDAAMKTIPVPSCWQNHGFDTHMYTNIRYPFPYDPPYIPDENPCGFYRRTFDMDAHSLLTDSFLNFEGVDSCFYVWVNKRFVGYSSVSHSTSEFDITPFTRKGTNTLEVLVFKWSSLSYFEDQDKLRMSGIFRDVYIIRRPRAHIKDIFVKTKLNEDCTHCTLSADIECTKAIDIDAVLYAPDGKVLAKQAAKPNMSSRIDFAIAAPVLWNAEQPHQYRLILHAAGEYIAVPIGIRKIEVKDKTVFLNNKRIKFFGVNRHDSDPVTGYTISRQQAEKDLMLMKRHNINAVRTSHYPNAPYFLQLCSKYGFYVIAEADIESHGTVTQNGEYDAALFSVLASDPLFENAIIDRVQRSVIRDKNCAAAVMWSLGNESGYGSSFEKAGRWIKQYDPSRLVHYEGAFWADKNRKNDFSMLDVFSRMYSPTEWVDEYFANPKCDKPFVQCEFIHAMGNGPGDIEENILQILKYDGFCGGFVWEWCDHAVAGGTTADGKPIYRYGGDFGDFPNDGNFCMDGLVYPDRTPHTGLKEYKNCIRPVRVKKYAVKGGGQSANDKNAAGTTAEFVFTSNLVFSKTQDVLNIDYTFFQDGKPFKSGSINDIVFVQKANAQASAKTVLSLPAAPGNVLSVVFTYTAKKATPFYPAGFELGFDECILHDCATQGTGRPNAAQDSAQTAERAVKTSEAGKTSYTENSRYITVSSALFSYEFDKYSGLFSAMHYKNSALIEKSCEWNLWRAPTDNDQYIRKEWEKFGYDRVKTKVHDVTVSVLPNGSTRIQAQLALAPLFIAPVMRIKAQWTIDASGSVHLSLKAKRNTAMPHLPRFGLRFFMPRSFEHCEYFGYGPHESYCDKHRASILAVHRTTVSEQHEPYIRPQENSSHWGCRSVTVTGQNTRLDVSALQSFSFNASHYTQEELGGKAHEHELKDSGYTVFCLDVQMGGIGSNSCGPELNEKYRVNAAQFNFDCTLIPSKI</sequence>
<evidence type="ECO:0000256" key="5">
    <source>
        <dbReference type="ARBA" id="ARBA00023295"/>
    </source>
</evidence>
<evidence type="ECO:0000256" key="3">
    <source>
        <dbReference type="ARBA" id="ARBA00012756"/>
    </source>
</evidence>
<dbReference type="EMBL" id="AWVH01000005">
    <property type="protein sequence ID" value="ERJ94233.1"/>
    <property type="molecule type" value="Genomic_DNA"/>
</dbReference>
<feature type="domain" description="Beta galactosidase small chain/" evidence="8">
    <location>
        <begin position="769"/>
        <end position="1038"/>
    </location>
</feature>
<dbReference type="Gene3D" id="2.60.40.10">
    <property type="entry name" value="Immunoglobulins"/>
    <property type="match status" value="1"/>
</dbReference>
<dbReference type="InterPro" id="IPR011013">
    <property type="entry name" value="Gal_mutarotase_sf_dom"/>
</dbReference>
<dbReference type="InterPro" id="IPR014718">
    <property type="entry name" value="GH-type_carb-bd"/>
</dbReference>
<accession>A0ABN0P185</accession>
<dbReference type="InterPro" id="IPR008979">
    <property type="entry name" value="Galactose-bd-like_sf"/>
</dbReference>
<name>A0ABN0P185_TRELE</name>
<dbReference type="SUPFAM" id="SSF74650">
    <property type="entry name" value="Galactose mutarotase-like"/>
    <property type="match status" value="1"/>
</dbReference>
<dbReference type="InterPro" id="IPR006101">
    <property type="entry name" value="Glyco_hydro_2"/>
</dbReference>
<evidence type="ECO:0000256" key="1">
    <source>
        <dbReference type="ARBA" id="ARBA00001412"/>
    </source>
</evidence>
<dbReference type="InterPro" id="IPR013783">
    <property type="entry name" value="Ig-like_fold"/>
</dbReference>
<dbReference type="Proteomes" id="UP000016649">
    <property type="component" value="Unassembled WGS sequence"/>
</dbReference>
<dbReference type="InterPro" id="IPR006104">
    <property type="entry name" value="Glyco_hydro_2_N"/>
</dbReference>
<feature type="compositionally biased region" description="Polar residues" evidence="7">
    <location>
        <begin position="735"/>
        <end position="746"/>
    </location>
</feature>
<dbReference type="InterPro" id="IPR050347">
    <property type="entry name" value="Bact_Beta-galactosidase"/>
</dbReference>
<organism evidence="9 10">
    <name type="scientific">Treponema lecithinolyticum ATCC 700332</name>
    <dbReference type="NCBI Taxonomy" id="1321815"/>
    <lineage>
        <taxon>Bacteria</taxon>
        <taxon>Pseudomonadati</taxon>
        <taxon>Spirochaetota</taxon>
        <taxon>Spirochaetia</taxon>
        <taxon>Spirochaetales</taxon>
        <taxon>Treponemataceae</taxon>
        <taxon>Treponema</taxon>
    </lineage>
</organism>
<dbReference type="EC" id="3.2.1.23" evidence="3"/>
<dbReference type="Gene3D" id="2.70.98.10">
    <property type="match status" value="1"/>
</dbReference>
<evidence type="ECO:0000313" key="10">
    <source>
        <dbReference type="Proteomes" id="UP000016649"/>
    </source>
</evidence>
<evidence type="ECO:0000259" key="8">
    <source>
        <dbReference type="SMART" id="SM01038"/>
    </source>
</evidence>
<protein>
    <recommendedName>
        <fullName evidence="3">beta-galactosidase</fullName>
        <ecNumber evidence="3">3.2.1.23</ecNumber>
    </recommendedName>
    <alternativeName>
        <fullName evidence="6">Lactase</fullName>
    </alternativeName>
</protein>
<dbReference type="RefSeq" id="WP_021686607.1">
    <property type="nucleotide sequence ID" value="NZ_KI260561.1"/>
</dbReference>
<dbReference type="SUPFAM" id="SSF49785">
    <property type="entry name" value="Galactose-binding domain-like"/>
    <property type="match status" value="1"/>
</dbReference>
<comment type="catalytic activity">
    <reaction evidence="1">
        <text>Hydrolysis of terminal non-reducing beta-D-galactose residues in beta-D-galactosides.</text>
        <dbReference type="EC" id="3.2.1.23"/>
    </reaction>
</comment>
<dbReference type="Gene3D" id="3.20.20.80">
    <property type="entry name" value="Glycosidases"/>
    <property type="match status" value="1"/>
</dbReference>
<dbReference type="SUPFAM" id="SSF51445">
    <property type="entry name" value="(Trans)glycosidases"/>
    <property type="match status" value="1"/>
</dbReference>